<evidence type="ECO:0000259" key="3">
    <source>
        <dbReference type="Pfam" id="PF13193"/>
    </source>
</evidence>
<dbReference type="InterPro" id="IPR045851">
    <property type="entry name" value="AMP-bd_C_sf"/>
</dbReference>
<dbReference type="GO" id="GO:0031956">
    <property type="term" value="F:medium-chain fatty acid-CoA ligase activity"/>
    <property type="evidence" value="ECO:0007669"/>
    <property type="project" value="TreeGrafter"/>
</dbReference>
<dbReference type="InterPro" id="IPR020845">
    <property type="entry name" value="AMP-binding_CS"/>
</dbReference>
<proteinExistence type="inferred from homology"/>
<dbReference type="SUPFAM" id="SSF56801">
    <property type="entry name" value="Acetyl-CoA synthetase-like"/>
    <property type="match status" value="1"/>
</dbReference>
<evidence type="ECO:0000259" key="2">
    <source>
        <dbReference type="Pfam" id="PF00501"/>
    </source>
</evidence>
<dbReference type="EMBL" id="AMGO01000021">
    <property type="protein sequence ID" value="EKE44644.1"/>
    <property type="molecule type" value="Genomic_DNA"/>
</dbReference>
<dbReference type="Pfam" id="PF00501">
    <property type="entry name" value="AMP-binding"/>
    <property type="match status" value="1"/>
</dbReference>
<protein>
    <submittedName>
        <fullName evidence="4">Malonyl-CoA synthase</fullName>
    </submittedName>
</protein>
<organism evidence="4 5">
    <name type="scientific">Oceaniovalibus guishaninsula JLT2003</name>
    <dbReference type="NCBI Taxonomy" id="1231392"/>
    <lineage>
        <taxon>Bacteria</taxon>
        <taxon>Pseudomonadati</taxon>
        <taxon>Pseudomonadota</taxon>
        <taxon>Alphaproteobacteria</taxon>
        <taxon>Rhodobacterales</taxon>
        <taxon>Roseobacteraceae</taxon>
        <taxon>Oceaniovalibus</taxon>
    </lineage>
</organism>
<comment type="caution">
    <text evidence="4">The sequence shown here is derived from an EMBL/GenBank/DDBJ whole genome shotgun (WGS) entry which is preliminary data.</text>
</comment>
<dbReference type="Pfam" id="PF13193">
    <property type="entry name" value="AMP-binding_C"/>
    <property type="match status" value="1"/>
</dbReference>
<evidence type="ECO:0000256" key="1">
    <source>
        <dbReference type="ARBA" id="ARBA00006432"/>
    </source>
</evidence>
<dbReference type="OrthoDB" id="9803968at2"/>
<evidence type="ECO:0000313" key="5">
    <source>
        <dbReference type="Proteomes" id="UP000006765"/>
    </source>
</evidence>
<dbReference type="AlphaFoldDB" id="K2HP73"/>
<comment type="similarity">
    <text evidence="1">Belongs to the ATP-dependent AMP-binding enzyme family.</text>
</comment>
<dbReference type="InterPro" id="IPR000873">
    <property type="entry name" value="AMP-dep_synth/lig_dom"/>
</dbReference>
<evidence type="ECO:0000313" key="4">
    <source>
        <dbReference type="EMBL" id="EKE44644.1"/>
    </source>
</evidence>
<dbReference type="Gene3D" id="3.40.50.12780">
    <property type="entry name" value="N-terminal domain of ligase-like"/>
    <property type="match status" value="1"/>
</dbReference>
<dbReference type="Gene3D" id="3.30.300.30">
    <property type="match status" value="1"/>
</dbReference>
<dbReference type="InterPro" id="IPR042099">
    <property type="entry name" value="ANL_N_sf"/>
</dbReference>
<dbReference type="STRING" id="1231392.OCGS_1482"/>
<dbReference type="GO" id="GO:0006631">
    <property type="term" value="P:fatty acid metabolic process"/>
    <property type="evidence" value="ECO:0007669"/>
    <property type="project" value="TreeGrafter"/>
</dbReference>
<gene>
    <name evidence="4" type="ORF">OCGS_1482</name>
</gene>
<keyword evidence="5" id="KW-1185">Reference proteome</keyword>
<dbReference type="PANTHER" id="PTHR43201:SF8">
    <property type="entry name" value="ACYL-COA SYNTHETASE FAMILY MEMBER 3"/>
    <property type="match status" value="1"/>
</dbReference>
<dbReference type="RefSeq" id="WP_007426634.1">
    <property type="nucleotide sequence ID" value="NZ_AMGO01000021.1"/>
</dbReference>
<dbReference type="eggNOG" id="COG0318">
    <property type="taxonomic scope" value="Bacteria"/>
</dbReference>
<accession>K2HP73</accession>
<reference evidence="4 5" key="1">
    <citation type="journal article" date="2012" name="J. Bacteriol.">
        <title>Draft Genome Sequence of Oceaniovalibus guishaninsula JLT2003T.</title>
        <authorList>
            <person name="Tang K."/>
            <person name="Liu K."/>
            <person name="Jiao N."/>
        </authorList>
    </citation>
    <scope>NUCLEOTIDE SEQUENCE [LARGE SCALE GENOMIC DNA]</scope>
    <source>
        <strain evidence="4 5">JLT2003</strain>
    </source>
</reference>
<dbReference type="PATRIC" id="fig|1231392.3.peg.1488"/>
<dbReference type="PANTHER" id="PTHR43201">
    <property type="entry name" value="ACYL-COA SYNTHETASE"/>
    <property type="match status" value="1"/>
</dbReference>
<feature type="domain" description="AMP-binding enzyme C-terminal" evidence="3">
    <location>
        <begin position="406"/>
        <end position="481"/>
    </location>
</feature>
<dbReference type="PROSITE" id="PS00455">
    <property type="entry name" value="AMP_BINDING"/>
    <property type="match status" value="1"/>
</dbReference>
<feature type="domain" description="AMP-dependent synthetase/ligase" evidence="2">
    <location>
        <begin position="14"/>
        <end position="355"/>
    </location>
</feature>
<dbReference type="CDD" id="cd05941">
    <property type="entry name" value="MCS"/>
    <property type="match status" value="1"/>
</dbReference>
<dbReference type="Proteomes" id="UP000006765">
    <property type="component" value="Unassembled WGS sequence"/>
</dbReference>
<dbReference type="NCBIfam" id="NF005702">
    <property type="entry name" value="PRK07514.1"/>
    <property type="match status" value="1"/>
</dbReference>
<dbReference type="InterPro" id="IPR025110">
    <property type="entry name" value="AMP-bd_C"/>
</dbReference>
<sequence length="496" mass="52453">MANPLYDALIAPRRRAQTPFLHLPDGSTVSHAAFADRAAMLAGALEKMGLAPGDRVAMQVGKSADALALYVACLSAGAVLLPLNTAYTPKEVAYFVQDSGARMLVCSPDDAEALRAVADKAGATLTTLDALVQAAKTAVPCLPVPREGGDLAAILYTSGTTGRSKGAMLSHDNLLSNARTLADLWRFTADDVLIHALPIFHTHGLFVATNIALLTGGAMVFLPRFDADAVVDAMPRATAMVGVPTFYTRLLDHPGLADAARTMRLFVSGSAPLLEETHRRFRAVTGHAILERYGMTETNMNTSNPYEGERRAGTVGLPLPGVDLRICRPGTDEVLPQGEIGVVEVRGPNVFLGYWGMPEKTAAELRADGWFITGDLGVVGPDGYVTIVGRDKDLIISGGLNIYPREVEQAIDAQPGVAESAVIGVPHPDLGEAPVAVIVAEPGAAPDLDAIAAAMGNGLARFKQPRRYLLADALPRNAMGKVQKAALRAQWKELFA</sequence>
<name>K2HP73_9RHOB</name>